<proteinExistence type="predicted"/>
<dbReference type="RefSeq" id="WP_340340561.1">
    <property type="nucleotide sequence ID" value="NZ_JBBKZT010000001.1"/>
</dbReference>
<dbReference type="Proteomes" id="UP001385892">
    <property type="component" value="Unassembled WGS sequence"/>
</dbReference>
<dbReference type="Gene3D" id="3.10.180.10">
    <property type="entry name" value="2,3-Dihydroxybiphenyl 1,2-Dioxygenase, domain 1"/>
    <property type="match status" value="1"/>
</dbReference>
<dbReference type="PANTHER" id="PTHR35006:SF2">
    <property type="entry name" value="GLYOXALASE FAMILY PROTEIN (AFU_ORTHOLOGUE AFUA_5G14830)"/>
    <property type="match status" value="1"/>
</dbReference>
<dbReference type="SUPFAM" id="SSF54593">
    <property type="entry name" value="Glyoxalase/Bleomycin resistance protein/Dihydroxybiphenyl dioxygenase"/>
    <property type="match status" value="1"/>
</dbReference>
<organism evidence="2 3">
    <name type="scientific">Variovorax rhizosphaerae</name>
    <dbReference type="NCBI Taxonomy" id="1836200"/>
    <lineage>
        <taxon>Bacteria</taxon>
        <taxon>Pseudomonadati</taxon>
        <taxon>Pseudomonadota</taxon>
        <taxon>Betaproteobacteria</taxon>
        <taxon>Burkholderiales</taxon>
        <taxon>Comamonadaceae</taxon>
        <taxon>Variovorax</taxon>
    </lineage>
</organism>
<accession>A0ABU8WDA9</accession>
<name>A0ABU8WDA9_9BURK</name>
<sequence length="132" mass="14632">MLDHIFLTVSDPARSIAFYETALQPLGIAHVLDYDGKDGPQGHPDLKGFGRDGRVFFWLRQGNADPRAVHVGFVANSQAQVNAFHEAAMRAGATDNGKPGARLYYDPRYYAASVFDPDGYSLEAVYKSWQHD</sequence>
<dbReference type="InterPro" id="IPR037523">
    <property type="entry name" value="VOC_core"/>
</dbReference>
<reference evidence="2 3" key="1">
    <citation type="submission" date="2024-03" db="EMBL/GenBank/DDBJ databases">
        <title>Novel species of the genus Variovorax.</title>
        <authorList>
            <person name="Liu Q."/>
            <person name="Xin Y.-H."/>
        </authorList>
    </citation>
    <scope>NUCLEOTIDE SEQUENCE [LARGE SCALE GENOMIC DNA]</scope>
    <source>
        <strain evidence="2 3">KACC 18900</strain>
    </source>
</reference>
<protein>
    <submittedName>
        <fullName evidence="2">VOC family protein</fullName>
    </submittedName>
</protein>
<keyword evidence="3" id="KW-1185">Reference proteome</keyword>
<evidence type="ECO:0000313" key="2">
    <source>
        <dbReference type="EMBL" id="MEJ8845394.1"/>
    </source>
</evidence>
<comment type="caution">
    <text evidence="2">The sequence shown here is derived from an EMBL/GenBank/DDBJ whole genome shotgun (WGS) entry which is preliminary data.</text>
</comment>
<gene>
    <name evidence="2" type="ORF">WKW82_01970</name>
</gene>
<evidence type="ECO:0000313" key="3">
    <source>
        <dbReference type="Proteomes" id="UP001385892"/>
    </source>
</evidence>
<evidence type="ECO:0000259" key="1">
    <source>
        <dbReference type="PROSITE" id="PS51819"/>
    </source>
</evidence>
<dbReference type="InterPro" id="IPR029068">
    <property type="entry name" value="Glyas_Bleomycin-R_OHBP_Dase"/>
</dbReference>
<dbReference type="PANTHER" id="PTHR35006">
    <property type="entry name" value="GLYOXALASE FAMILY PROTEIN (AFU_ORTHOLOGUE AFUA_5G14830)"/>
    <property type="match status" value="1"/>
</dbReference>
<dbReference type="EMBL" id="JBBKZT010000001">
    <property type="protein sequence ID" value="MEJ8845394.1"/>
    <property type="molecule type" value="Genomic_DNA"/>
</dbReference>
<dbReference type="Pfam" id="PF00903">
    <property type="entry name" value="Glyoxalase"/>
    <property type="match status" value="1"/>
</dbReference>
<dbReference type="CDD" id="cd07262">
    <property type="entry name" value="VOC_like"/>
    <property type="match status" value="1"/>
</dbReference>
<dbReference type="PROSITE" id="PS51819">
    <property type="entry name" value="VOC"/>
    <property type="match status" value="1"/>
</dbReference>
<dbReference type="InterPro" id="IPR004360">
    <property type="entry name" value="Glyas_Fos-R_dOase_dom"/>
</dbReference>
<feature type="domain" description="VOC" evidence="1">
    <location>
        <begin position="1"/>
        <end position="127"/>
    </location>
</feature>